<dbReference type="PROSITE" id="PS50011">
    <property type="entry name" value="PROTEIN_KINASE_DOM"/>
    <property type="match status" value="1"/>
</dbReference>
<dbReference type="Pfam" id="PF00069">
    <property type="entry name" value="Pkinase"/>
    <property type="match status" value="1"/>
</dbReference>
<feature type="non-terminal residue" evidence="2">
    <location>
        <position position="1"/>
    </location>
</feature>
<dbReference type="CDD" id="cd00180">
    <property type="entry name" value="PKc"/>
    <property type="match status" value="1"/>
</dbReference>
<dbReference type="EMBL" id="BEXD01000519">
    <property type="protein sequence ID" value="GBB88126.1"/>
    <property type="molecule type" value="Genomic_DNA"/>
</dbReference>
<keyword evidence="3" id="KW-1185">Reference proteome</keyword>
<evidence type="ECO:0000313" key="2">
    <source>
        <dbReference type="EMBL" id="GBB88126.1"/>
    </source>
</evidence>
<comment type="caution">
    <text evidence="2">The sequence shown here is derived from an EMBL/GenBank/DDBJ whole genome shotgun (WGS) entry which is preliminary data.</text>
</comment>
<accession>A0A2Z6R5R3</accession>
<dbReference type="GO" id="GO:0005524">
    <property type="term" value="F:ATP binding"/>
    <property type="evidence" value="ECO:0007669"/>
    <property type="project" value="InterPro"/>
</dbReference>
<dbReference type="Gene3D" id="1.10.510.10">
    <property type="entry name" value="Transferase(Phosphotransferase) domain 1"/>
    <property type="match status" value="1"/>
</dbReference>
<protein>
    <recommendedName>
        <fullName evidence="1">Protein kinase domain-containing protein</fullName>
    </recommendedName>
</protein>
<gene>
    <name evidence="2" type="ORF">RclHR1_14650001</name>
</gene>
<evidence type="ECO:0000259" key="1">
    <source>
        <dbReference type="PROSITE" id="PS50011"/>
    </source>
</evidence>
<dbReference type="InterPro" id="IPR000719">
    <property type="entry name" value="Prot_kinase_dom"/>
</dbReference>
<dbReference type="InterPro" id="IPR011009">
    <property type="entry name" value="Kinase-like_dom_sf"/>
</dbReference>
<reference evidence="2 3" key="1">
    <citation type="submission" date="2017-11" db="EMBL/GenBank/DDBJ databases">
        <title>The genome of Rhizophagus clarus HR1 reveals common genetic basis of auxotrophy among arbuscular mycorrhizal fungi.</title>
        <authorList>
            <person name="Kobayashi Y."/>
        </authorList>
    </citation>
    <scope>NUCLEOTIDE SEQUENCE [LARGE SCALE GENOMIC DNA]</scope>
    <source>
        <strain evidence="2 3">HR1</strain>
    </source>
</reference>
<dbReference type="Proteomes" id="UP000247702">
    <property type="component" value="Unassembled WGS sequence"/>
</dbReference>
<dbReference type="GO" id="GO:0004674">
    <property type="term" value="F:protein serine/threonine kinase activity"/>
    <property type="evidence" value="ECO:0007669"/>
    <property type="project" value="TreeGrafter"/>
</dbReference>
<evidence type="ECO:0000313" key="3">
    <source>
        <dbReference type="Proteomes" id="UP000247702"/>
    </source>
</evidence>
<organism evidence="2 3">
    <name type="scientific">Rhizophagus clarus</name>
    <dbReference type="NCBI Taxonomy" id="94130"/>
    <lineage>
        <taxon>Eukaryota</taxon>
        <taxon>Fungi</taxon>
        <taxon>Fungi incertae sedis</taxon>
        <taxon>Mucoromycota</taxon>
        <taxon>Glomeromycotina</taxon>
        <taxon>Glomeromycetes</taxon>
        <taxon>Glomerales</taxon>
        <taxon>Glomeraceae</taxon>
        <taxon>Rhizophagus</taxon>
    </lineage>
</organism>
<sequence>DNIDDQYCKKCNEEYTEIISKWCKPCQIKNLKKKFKETSRNNEINQLIQEMQLKINNKDDIIFEWVPYNQLIPIKVINRYSSIYLAEWENSPLCWNKNKYERDTNIMDRMVNLKYLYNSQNITKEFLNNEIKQYSMSFIENNNIPKIYGISQDPDTKKYMMVLQDGYCRECGGKYAEIKYKSCILCHIKKDLGENFSNRTSKNEKIDEFIQEIQLEINDRKGIIFEWIPCDQFNNIKEIGRNLYSALWENGPLMYDLNEKKWIRVKLYNNIFKMHGITQNSDSKDYVMVLQHEEYVESYCKTCIEEYTDIKHRWCKLCQIDYLRKYFTNWSGNEKIDEFIQEIQLRINHPNDIVFEWIPYNQFMTIEEIGKGGFATVYSAIWKNGLLHYDKEWKRGSDKKVALKCIESQNVTDEFLNEIKAYSMNKCGSNIIKIYGISQDPSTKNYILVLQYAEGRNFNNWMNKCYKDFDWDNKIRTLYNIIIGLNEIHKKGMVHRDFHTGNILFEYGYVNKYNDTYISDMGLCGEIGNADKSKIYGVMSYMAPEQLEDNPLLNESLALDICYGIKPKLDELEAPRCYIEIMQRCLDSDPYKRPDAAEIEDIIYSYNFSLNEEIKKQFEEAEEYRKANLLPIEIIQSATHPQAINTSRLLNPYLPKCDNNVNSECLDCTI</sequence>
<dbReference type="PANTHER" id="PTHR44329">
    <property type="entry name" value="SERINE/THREONINE-PROTEIN KINASE TNNI3K-RELATED"/>
    <property type="match status" value="1"/>
</dbReference>
<feature type="domain" description="Protein kinase" evidence="1">
    <location>
        <begin position="363"/>
        <end position="643"/>
    </location>
</feature>
<dbReference type="InterPro" id="IPR051681">
    <property type="entry name" value="Ser/Thr_Kinases-Pseudokinases"/>
</dbReference>
<dbReference type="AlphaFoldDB" id="A0A2Z6R5R3"/>
<dbReference type="STRING" id="94130.A0A2Z6R5R3"/>
<proteinExistence type="predicted"/>
<name>A0A2Z6R5R3_9GLOM</name>
<dbReference type="SUPFAM" id="SSF56112">
    <property type="entry name" value="Protein kinase-like (PK-like)"/>
    <property type="match status" value="1"/>
</dbReference>